<organism evidence="1 2">
    <name type="scientific">Psilocybe cf. subviscida</name>
    <dbReference type="NCBI Taxonomy" id="2480587"/>
    <lineage>
        <taxon>Eukaryota</taxon>
        <taxon>Fungi</taxon>
        <taxon>Dikarya</taxon>
        <taxon>Basidiomycota</taxon>
        <taxon>Agaricomycotina</taxon>
        <taxon>Agaricomycetes</taxon>
        <taxon>Agaricomycetidae</taxon>
        <taxon>Agaricales</taxon>
        <taxon>Agaricineae</taxon>
        <taxon>Strophariaceae</taxon>
        <taxon>Psilocybe</taxon>
    </lineage>
</organism>
<evidence type="ECO:0000313" key="2">
    <source>
        <dbReference type="Proteomes" id="UP000567179"/>
    </source>
</evidence>
<gene>
    <name evidence="1" type="ORF">D9619_010114</name>
</gene>
<accession>A0A8H5BKR7</accession>
<name>A0A8H5BKR7_9AGAR</name>
<comment type="caution">
    <text evidence="1">The sequence shown here is derived from an EMBL/GenBank/DDBJ whole genome shotgun (WGS) entry which is preliminary data.</text>
</comment>
<keyword evidence="2" id="KW-1185">Reference proteome</keyword>
<dbReference type="Proteomes" id="UP000567179">
    <property type="component" value="Unassembled WGS sequence"/>
</dbReference>
<dbReference type="EMBL" id="JAACJJ010000015">
    <property type="protein sequence ID" value="KAF5324981.1"/>
    <property type="molecule type" value="Genomic_DNA"/>
</dbReference>
<sequence length="465" mass="52357">MDPASRIETSEVYCTITDDALWRQLIENHELAARIKQLTVADSGVQIEDHSVQRQSELLMIQAVHNAKNLDSFTWDCRAPEDIWTALRDHTSLKSLKVVDHGRGQAHPVFESTLFTIRNLVHLDLELFIVAKCDISNGGGGSDSDEYEYDSDDHVLPPSVSLAGIQYLVNACQLETFALTLKDEKQYNFPGHPFVNISTIFMHCSMPFLTTFRLRNVTVDDHVIVPFLQCHQALRAVTATLSFTHDCVPHTPFKLDCRKNLPDDILPSLESLMLPPQDLRMVLRAMYRPCNLSEIGVLEPAHWNTSEELEDDYNYVTVLDDVWGIPLDDGHVDEGQRAVCGRDLENLLTGIPHLRRVEVRNVKTGLQLQKLIRSTPLLEHVVFHDSFNDDSPLSQDPEVALPIQYLSRWPQLLSIDGNVIWAKGGDVLPALQDLAKACPLLQSVTWSGGSATLTRTNDQLSIRFI</sequence>
<evidence type="ECO:0000313" key="1">
    <source>
        <dbReference type="EMBL" id="KAF5324981.1"/>
    </source>
</evidence>
<dbReference type="AlphaFoldDB" id="A0A8H5BKR7"/>
<reference evidence="1 2" key="1">
    <citation type="journal article" date="2020" name="ISME J.">
        <title>Uncovering the hidden diversity of litter-decomposition mechanisms in mushroom-forming fungi.</title>
        <authorList>
            <person name="Floudas D."/>
            <person name="Bentzer J."/>
            <person name="Ahren D."/>
            <person name="Johansson T."/>
            <person name="Persson P."/>
            <person name="Tunlid A."/>
        </authorList>
    </citation>
    <scope>NUCLEOTIDE SEQUENCE [LARGE SCALE GENOMIC DNA]</scope>
    <source>
        <strain evidence="1 2">CBS 101986</strain>
    </source>
</reference>
<proteinExistence type="predicted"/>
<protein>
    <submittedName>
        <fullName evidence="1">Uncharacterized protein</fullName>
    </submittedName>
</protein>